<evidence type="ECO:0000259" key="1">
    <source>
        <dbReference type="Pfam" id="PF08628"/>
    </source>
</evidence>
<dbReference type="Pfam" id="PF08628">
    <property type="entry name" value="Nexin_C"/>
    <property type="match status" value="1"/>
</dbReference>
<organism evidence="2">
    <name type="scientific">Anguilla anguilla</name>
    <name type="common">European freshwater eel</name>
    <name type="synonym">Muraena anguilla</name>
    <dbReference type="NCBI Taxonomy" id="7936"/>
    <lineage>
        <taxon>Eukaryota</taxon>
        <taxon>Metazoa</taxon>
        <taxon>Chordata</taxon>
        <taxon>Craniata</taxon>
        <taxon>Vertebrata</taxon>
        <taxon>Euteleostomi</taxon>
        <taxon>Actinopterygii</taxon>
        <taxon>Neopterygii</taxon>
        <taxon>Teleostei</taxon>
        <taxon>Anguilliformes</taxon>
        <taxon>Anguillidae</taxon>
        <taxon>Anguilla</taxon>
    </lineage>
</organism>
<dbReference type="EMBL" id="GBXM01087193">
    <property type="protein sequence ID" value="JAH21384.1"/>
    <property type="molecule type" value="Transcribed_RNA"/>
</dbReference>
<reference evidence="2" key="1">
    <citation type="submission" date="2014-11" db="EMBL/GenBank/DDBJ databases">
        <authorList>
            <person name="Amaro Gonzalez C."/>
        </authorList>
    </citation>
    <scope>NUCLEOTIDE SEQUENCE</scope>
</reference>
<dbReference type="PANTHER" id="PTHR22775:SF44">
    <property type="entry name" value="SORTING NEXIN-14"/>
    <property type="match status" value="1"/>
</dbReference>
<proteinExistence type="predicted"/>
<dbReference type="GO" id="GO:0035091">
    <property type="term" value="F:phosphatidylinositol binding"/>
    <property type="evidence" value="ECO:0007669"/>
    <property type="project" value="TreeGrafter"/>
</dbReference>
<dbReference type="InterPro" id="IPR013937">
    <property type="entry name" value="Sorting_nexin_C"/>
</dbReference>
<accession>A0A0E9QX24</accession>
<sequence length="71" mass="8054">MMRYIPDFLGKCIGEEAKYDGVRLLFDGLQQPLLNKQMTYVLLDIVTQELFPELNTAKQLPADSVALQDHG</sequence>
<reference evidence="2" key="2">
    <citation type="journal article" date="2015" name="Fish Shellfish Immunol.">
        <title>Early steps in the European eel (Anguilla anguilla)-Vibrio vulnificus interaction in the gills: Role of the RtxA13 toxin.</title>
        <authorList>
            <person name="Callol A."/>
            <person name="Pajuelo D."/>
            <person name="Ebbesson L."/>
            <person name="Teles M."/>
            <person name="MacKenzie S."/>
            <person name="Amaro C."/>
        </authorList>
    </citation>
    <scope>NUCLEOTIDE SEQUENCE</scope>
</reference>
<dbReference type="GO" id="GO:0005770">
    <property type="term" value="C:late endosome"/>
    <property type="evidence" value="ECO:0007669"/>
    <property type="project" value="TreeGrafter"/>
</dbReference>
<evidence type="ECO:0000313" key="2">
    <source>
        <dbReference type="EMBL" id="JAH21384.1"/>
    </source>
</evidence>
<feature type="domain" description="Sorting nexin C-terminal" evidence="1">
    <location>
        <begin position="1"/>
        <end position="32"/>
    </location>
</feature>
<dbReference type="PANTHER" id="PTHR22775">
    <property type="entry name" value="SORTING NEXIN"/>
    <property type="match status" value="1"/>
</dbReference>
<dbReference type="AlphaFoldDB" id="A0A0E9QX24"/>
<dbReference type="GO" id="GO:0097352">
    <property type="term" value="P:autophagosome maturation"/>
    <property type="evidence" value="ECO:0007669"/>
    <property type="project" value="TreeGrafter"/>
</dbReference>
<protein>
    <recommendedName>
        <fullName evidence="1">Sorting nexin C-terminal domain-containing protein</fullName>
    </recommendedName>
</protein>
<name>A0A0E9QX24_ANGAN</name>